<dbReference type="AlphaFoldDB" id="A0A2T5J8U8"/>
<keyword evidence="1" id="KW-0732">Signal</keyword>
<comment type="caution">
    <text evidence="2">The sequence shown here is derived from an EMBL/GenBank/DDBJ whole genome shotgun (WGS) entry which is preliminary data.</text>
</comment>
<dbReference type="Proteomes" id="UP000244168">
    <property type="component" value="Unassembled WGS sequence"/>
</dbReference>
<feature type="signal peptide" evidence="1">
    <location>
        <begin position="1"/>
        <end position="18"/>
    </location>
</feature>
<organism evidence="2 3">
    <name type="scientific">Mucilaginibacter yixingensis</name>
    <dbReference type="NCBI Taxonomy" id="1295612"/>
    <lineage>
        <taxon>Bacteria</taxon>
        <taxon>Pseudomonadati</taxon>
        <taxon>Bacteroidota</taxon>
        <taxon>Sphingobacteriia</taxon>
        <taxon>Sphingobacteriales</taxon>
        <taxon>Sphingobacteriaceae</taxon>
        <taxon>Mucilaginibacter</taxon>
    </lineage>
</organism>
<evidence type="ECO:0000313" key="3">
    <source>
        <dbReference type="Proteomes" id="UP000244168"/>
    </source>
</evidence>
<dbReference type="RefSeq" id="WP_107829357.1">
    <property type="nucleotide sequence ID" value="NZ_CP160205.1"/>
</dbReference>
<dbReference type="OrthoDB" id="793305at2"/>
<feature type="chain" id="PRO_5015656366" evidence="1">
    <location>
        <begin position="19"/>
        <end position="185"/>
    </location>
</feature>
<accession>A0A2T5J8U8</accession>
<gene>
    <name evidence="2" type="ORF">C8P68_105382</name>
</gene>
<keyword evidence="3" id="KW-1185">Reference proteome</keyword>
<proteinExistence type="predicted"/>
<evidence type="ECO:0000313" key="2">
    <source>
        <dbReference type="EMBL" id="PTQ95871.1"/>
    </source>
</evidence>
<dbReference type="EMBL" id="QAOQ01000005">
    <property type="protein sequence ID" value="PTQ95871.1"/>
    <property type="molecule type" value="Genomic_DNA"/>
</dbReference>
<evidence type="ECO:0000256" key="1">
    <source>
        <dbReference type="SAM" id="SignalP"/>
    </source>
</evidence>
<reference evidence="2 3" key="1">
    <citation type="submission" date="2018-04" db="EMBL/GenBank/DDBJ databases">
        <title>Genomic Encyclopedia of Archaeal and Bacterial Type Strains, Phase II (KMG-II): from individual species to whole genera.</title>
        <authorList>
            <person name="Goeker M."/>
        </authorList>
    </citation>
    <scope>NUCLEOTIDE SEQUENCE [LARGE SCALE GENOMIC DNA]</scope>
    <source>
        <strain evidence="2 3">DSM 26809</strain>
    </source>
</reference>
<protein>
    <submittedName>
        <fullName evidence="2">Uncharacterized protein</fullName>
    </submittedName>
</protein>
<name>A0A2T5J8U8_9SPHI</name>
<sequence>MKKILISTLLILPLFASAQKLLKPSVDKITSDTTWATSKEKIYMHGNYLTGQGEGVLSVVEKIKTGKEEAVVLILNVQTVNQRAVYSIVKGGKAYLKLSDNSIITLTSSTLDFGNPRVGLAGDMVITTGSAFGLYDLSREDIEKIKANTVTFLRVETTTGNFDCDIKPKSSDILKKQIELVEAGK</sequence>